<name>A0A0E3D9C6_9CAUD</name>
<evidence type="ECO:0000256" key="1">
    <source>
        <dbReference type="SAM" id="Phobius"/>
    </source>
</evidence>
<dbReference type="EMBL" id="KJ081346">
    <property type="protein sequence ID" value="AHJ87169.1"/>
    <property type="molecule type" value="Genomic_DNA"/>
</dbReference>
<gene>
    <name evidence="2" type="ORF">BCP8-2_131</name>
</gene>
<keyword evidence="1" id="KW-0472">Membrane</keyword>
<organism evidence="2 3">
    <name type="scientific">Bacillus phage BCP8-2</name>
    <dbReference type="NCBI Taxonomy" id="1129192"/>
    <lineage>
        <taxon>Viruses</taxon>
        <taxon>Duplodnaviria</taxon>
        <taxon>Heunggongvirae</taxon>
        <taxon>Uroviricota</taxon>
        <taxon>Caudoviricetes</taxon>
        <taxon>Herelleviridae</taxon>
        <taxon>Bastillevirinae</taxon>
        <taxon>Caeruleovirus</taxon>
        <taxon>Caeruleovirus BCP82</taxon>
    </lineage>
</organism>
<dbReference type="OrthoDB" id="26970at10239"/>
<evidence type="ECO:0000313" key="3">
    <source>
        <dbReference type="Proteomes" id="UP000033014"/>
    </source>
</evidence>
<dbReference type="GeneID" id="24723395"/>
<dbReference type="PROSITE" id="PS51257">
    <property type="entry name" value="PROKAR_LIPOPROTEIN"/>
    <property type="match status" value="1"/>
</dbReference>
<dbReference type="Proteomes" id="UP000033014">
    <property type="component" value="Segment"/>
</dbReference>
<dbReference type="RefSeq" id="YP_009149692.1">
    <property type="nucleotide sequence ID" value="NC_027355.1"/>
</dbReference>
<protein>
    <submittedName>
        <fullName evidence="2">Putative membrane protein</fullName>
    </submittedName>
</protein>
<dbReference type="KEGG" id="vg:24723395"/>
<keyword evidence="1" id="KW-1133">Transmembrane helix</keyword>
<reference evidence="3" key="1">
    <citation type="submission" date="2014-01" db="EMBL/GenBank/DDBJ databases">
        <title>Genomic and Proteomic Analysis of Broad Host Range Virulent Bacillus Group Phage BCP8-2 Leading To the Creation of New Genus within Myoviruses.</title>
        <authorList>
            <person name="Bandara N."/>
            <person name="Asare P.T."/>
            <person name="Kim K.P."/>
        </authorList>
    </citation>
    <scope>NUCLEOTIDE SEQUENCE [LARGE SCALE GENOMIC DNA]</scope>
</reference>
<reference evidence="2 3" key="2">
    <citation type="journal article" date="2015" name="Arch. Virol.">
        <title>Complete genome sequence analysis and identification of putative metallo-beta-lactamase and SpoIIIE homologs in Bacillus cereus group phage BCP8-2, a new member of the proposed Bastille-like group.</title>
        <authorList>
            <person name="Asare P.T."/>
            <person name="Bandara N."/>
            <person name="Jeong T.Y."/>
            <person name="Ryu S."/>
            <person name="Klumpp J."/>
            <person name="Kim K.P."/>
        </authorList>
    </citation>
    <scope>NUCLEOTIDE SEQUENCE [LARGE SCALE GENOMIC DNA]</scope>
    <source>
        <strain evidence="2">BCP8-2</strain>
    </source>
</reference>
<feature type="transmembrane region" description="Helical" evidence="1">
    <location>
        <begin position="57"/>
        <end position="75"/>
    </location>
</feature>
<evidence type="ECO:0000313" key="2">
    <source>
        <dbReference type="EMBL" id="AHJ87169.1"/>
    </source>
</evidence>
<feature type="transmembrane region" description="Helical" evidence="1">
    <location>
        <begin position="12"/>
        <end position="45"/>
    </location>
</feature>
<sequence length="77" mass="8760">MNLKKDEPKEPILYQALVIVVGLLAIALISLLFACIPMGIVWFVLVGILEYSIPLRVIYWCMYGLTLLVTIIMMMED</sequence>
<keyword evidence="3" id="KW-1185">Reference proteome</keyword>
<keyword evidence="1" id="KW-0812">Transmembrane</keyword>
<accession>A0A0E3D9C6</accession>
<proteinExistence type="predicted"/>